<protein>
    <submittedName>
        <fullName evidence="1">Uncharacterized protein</fullName>
    </submittedName>
</protein>
<organism evidence="1">
    <name type="scientific">Quercus suber</name>
    <name type="common">Cork oak</name>
    <dbReference type="NCBI Taxonomy" id="58331"/>
    <lineage>
        <taxon>Eukaryota</taxon>
        <taxon>Viridiplantae</taxon>
        <taxon>Streptophyta</taxon>
        <taxon>Embryophyta</taxon>
        <taxon>Tracheophyta</taxon>
        <taxon>Spermatophyta</taxon>
        <taxon>Magnoliopsida</taxon>
        <taxon>eudicotyledons</taxon>
        <taxon>Gunneridae</taxon>
        <taxon>Pentapetalae</taxon>
        <taxon>rosids</taxon>
        <taxon>fabids</taxon>
        <taxon>Fagales</taxon>
        <taxon>Fagaceae</taxon>
        <taxon>Quercus</taxon>
    </lineage>
</organism>
<gene>
    <name evidence="1" type="ORF">CFP56_012252</name>
</gene>
<evidence type="ECO:0000313" key="1">
    <source>
        <dbReference type="EMBL" id="KAK7858492.1"/>
    </source>
</evidence>
<proteinExistence type="predicted"/>
<accession>A0AAW0M6P3</accession>
<reference evidence="1" key="3">
    <citation type="submission" date="2023-07" db="EMBL/GenBank/DDBJ databases">
        <title>An improved reference 1 genome and first organelle genomes of Quercus suber.</title>
        <authorList>
            <consortium name="Genosuber Consortium"/>
            <person name="Usie A."/>
            <person name="Serra O."/>
            <person name="Barros P."/>
        </authorList>
    </citation>
    <scope>NUCLEOTIDE SEQUENCE</scope>
    <source>
        <strain evidence="1">HL8</strain>
        <tissue evidence="1">Leaves</tissue>
    </source>
</reference>
<name>A0AAW0M6P3_QUESU</name>
<reference evidence="1" key="1">
    <citation type="submission" date="2017-12" db="EMBL/GenBank/DDBJ databases">
        <authorList>
            <person name="Barbosa P."/>
            <person name="Usie A."/>
            <person name="Ramos A.M."/>
        </authorList>
    </citation>
    <scope>NUCLEOTIDE SEQUENCE</scope>
    <source>
        <strain evidence="1">HL8</strain>
        <tissue evidence="1">Leaves</tissue>
    </source>
</reference>
<reference evidence="1" key="2">
    <citation type="journal article" date="2018" name="Sci. Data">
        <title>The draft genome sequence of cork oak.</title>
        <authorList>
            <person name="Ramos A.M."/>
            <person name="Usie A."/>
            <person name="Barbosa P."/>
            <person name="Barros P.M."/>
            <person name="Capote T."/>
            <person name="Chaves I."/>
            <person name="Simoes F."/>
            <person name="Abreu I."/>
            <person name="Carrasquinho I."/>
            <person name="Faro C."/>
            <person name="Guimaraes J.B."/>
            <person name="Mendonca D."/>
            <person name="Nobrega F."/>
            <person name="Rodrigues L."/>
            <person name="Saibo N.J.M."/>
            <person name="Varela M.C."/>
            <person name="Egas C."/>
            <person name="Matos J."/>
            <person name="Miguel C.M."/>
            <person name="Oliveira M.M."/>
            <person name="Ricardo C.P."/>
            <person name="Goncalves S."/>
        </authorList>
    </citation>
    <scope>NUCLEOTIDE SEQUENCE [LARGE SCALE GENOMIC DNA]</scope>
    <source>
        <strain evidence="1">HL8</strain>
    </source>
</reference>
<dbReference type="AlphaFoldDB" id="A0AAW0M6P3"/>
<comment type="caution">
    <text evidence="1">The sequence shown here is derived from an EMBL/GenBank/DDBJ whole genome shotgun (WGS) entry which is preliminary data.</text>
</comment>
<dbReference type="EMBL" id="PKMF04000019">
    <property type="protein sequence ID" value="KAK7858492.1"/>
    <property type="molecule type" value="Genomic_DNA"/>
</dbReference>
<sequence length="67" mass="6869">MEGRYPLLALPLIVETGILWVPELGLGGAGICVGGLGPDGGTGPLASELLKGPILWPSKAFWLTVEA</sequence>